<dbReference type="OrthoDB" id="9815229at2"/>
<evidence type="ECO:0000259" key="1">
    <source>
        <dbReference type="Pfam" id="PF05838"/>
    </source>
</evidence>
<dbReference type="HOGENOM" id="CLU_082693_1_0_4"/>
<dbReference type="Proteomes" id="UP000001192">
    <property type="component" value="Plasmid pBPHY01"/>
</dbReference>
<dbReference type="InterPro" id="IPR008565">
    <property type="entry name" value="TtsA-like_GH18_dom"/>
</dbReference>
<proteinExistence type="predicted"/>
<keyword evidence="2" id="KW-0614">Plasmid</keyword>
<dbReference type="InterPro" id="IPR023346">
    <property type="entry name" value="Lysozyme-like_dom_sf"/>
</dbReference>
<dbReference type="Pfam" id="PF05838">
    <property type="entry name" value="Glyco_hydro_108"/>
    <property type="match status" value="1"/>
</dbReference>
<protein>
    <recommendedName>
        <fullName evidence="1">TtsA-like Glycoside hydrolase family 108 domain-containing protein</fullName>
    </recommendedName>
</protein>
<dbReference type="SUPFAM" id="SSF53955">
    <property type="entry name" value="Lysozyme-like"/>
    <property type="match status" value="1"/>
</dbReference>
<organism evidence="2 3">
    <name type="scientific">Paraburkholderia phymatum (strain DSM 17167 / CIP 108236 / LMG 21445 / STM815)</name>
    <name type="common">Burkholderia phymatum</name>
    <dbReference type="NCBI Taxonomy" id="391038"/>
    <lineage>
        <taxon>Bacteria</taxon>
        <taxon>Pseudomonadati</taxon>
        <taxon>Pseudomonadota</taxon>
        <taxon>Betaproteobacteria</taxon>
        <taxon>Burkholderiales</taxon>
        <taxon>Burkholderiaceae</taxon>
        <taxon>Paraburkholderia</taxon>
    </lineage>
</organism>
<sequence>MDNFTRAFLLVVGIEAGLSMDPEDPGNWTGGTQGVGVLKGTKYGISAKAYPNLDIANLTLDDAEAIYRRDYWGAVSGDALPWVFALLTFDCAVNQGQPTARVTLQQALGVAVDGNIGPVTLAAARKATTWHAARLMTLRMRRYMTLPGWAHDGDGWMNRCFLICLNQSQTPQG</sequence>
<keyword evidence="3" id="KW-1185">Reference proteome</keyword>
<evidence type="ECO:0000313" key="2">
    <source>
        <dbReference type="EMBL" id="ACC76164.1"/>
    </source>
</evidence>
<dbReference type="KEGG" id="bph:Bphy_7163"/>
<name>B2JUJ3_PARP8</name>
<dbReference type="CAZy" id="GH108">
    <property type="family name" value="Glycoside Hydrolase Family 108"/>
</dbReference>
<gene>
    <name evidence="2" type="ordered locus">Bphy_7163</name>
</gene>
<dbReference type="AlphaFoldDB" id="B2JUJ3"/>
<dbReference type="RefSeq" id="WP_012406320.1">
    <property type="nucleotide sequence ID" value="NC_010625.1"/>
</dbReference>
<feature type="domain" description="TtsA-like Glycoside hydrolase family 108" evidence="1">
    <location>
        <begin position="11"/>
        <end position="96"/>
    </location>
</feature>
<dbReference type="EMBL" id="CP001045">
    <property type="protein sequence ID" value="ACC76164.1"/>
    <property type="molecule type" value="Genomic_DNA"/>
</dbReference>
<reference evidence="3" key="1">
    <citation type="journal article" date="2014" name="Stand. Genomic Sci.">
        <title>Complete genome sequence of Burkholderia phymatum STM815(T), a broad host range and efficient nitrogen-fixing symbiont of Mimosa species.</title>
        <authorList>
            <person name="Moulin L."/>
            <person name="Klonowska A."/>
            <person name="Caroline B."/>
            <person name="Booth K."/>
            <person name="Vriezen J.A."/>
            <person name="Melkonian R."/>
            <person name="James E.K."/>
            <person name="Young J.P."/>
            <person name="Bena G."/>
            <person name="Hauser L."/>
            <person name="Land M."/>
            <person name="Kyrpides N."/>
            <person name="Bruce D."/>
            <person name="Chain P."/>
            <person name="Copeland A."/>
            <person name="Pitluck S."/>
            <person name="Woyke T."/>
            <person name="Lizotte-Waniewski M."/>
            <person name="Bristow J."/>
            <person name="Riley M."/>
        </authorList>
    </citation>
    <scope>NUCLEOTIDE SEQUENCE [LARGE SCALE GENOMIC DNA]</scope>
    <source>
        <strain evidence="3">DSM 17167 / CIP 108236 / LMG 21445 / STM815</strain>
        <plasmid evidence="3">Plasmid pBPHY01</plasmid>
    </source>
</reference>
<dbReference type="Gene3D" id="1.20.141.10">
    <property type="entry name" value="Chitosanase, subunit A, domain 1"/>
    <property type="match status" value="1"/>
</dbReference>
<evidence type="ECO:0000313" key="3">
    <source>
        <dbReference type="Proteomes" id="UP000001192"/>
    </source>
</evidence>
<geneLocation type="plasmid" evidence="2 3">
    <name>pBPHY01</name>
</geneLocation>
<accession>B2JUJ3</accession>